<keyword evidence="1" id="KW-0732">Signal</keyword>
<accession>A0A3D9HX04</accession>
<comment type="caution">
    <text evidence="2">The sequence shown here is derived from an EMBL/GenBank/DDBJ whole genome shotgun (WGS) entry which is preliminary data.</text>
</comment>
<keyword evidence="3" id="KW-1185">Reference proteome</keyword>
<protein>
    <recommendedName>
        <fullName evidence="4">Flagellar protein FliL</fullName>
    </recommendedName>
</protein>
<evidence type="ECO:0000313" key="2">
    <source>
        <dbReference type="EMBL" id="RED53949.1"/>
    </source>
</evidence>
<reference evidence="2 3" key="1">
    <citation type="submission" date="2018-07" db="EMBL/GenBank/DDBJ databases">
        <title>Genomic Encyclopedia of Type Strains, Phase III (KMG-III): the genomes of soil and plant-associated and newly described type strains.</title>
        <authorList>
            <person name="Whitman W."/>
        </authorList>
    </citation>
    <scope>NUCLEOTIDE SEQUENCE [LARGE SCALE GENOMIC DNA]</scope>
    <source>
        <strain evidence="2 3">CECT 8488</strain>
    </source>
</reference>
<evidence type="ECO:0008006" key="4">
    <source>
        <dbReference type="Google" id="ProtNLM"/>
    </source>
</evidence>
<name>A0A3D9HX04_9PROT</name>
<dbReference type="AlphaFoldDB" id="A0A3D9HX04"/>
<gene>
    <name evidence="2" type="ORF">DFP90_101748</name>
</gene>
<feature type="signal peptide" evidence="1">
    <location>
        <begin position="1"/>
        <end position="28"/>
    </location>
</feature>
<organism evidence="2 3">
    <name type="scientific">Aestuariispira insulae</name>
    <dbReference type="NCBI Taxonomy" id="1461337"/>
    <lineage>
        <taxon>Bacteria</taxon>
        <taxon>Pseudomonadati</taxon>
        <taxon>Pseudomonadota</taxon>
        <taxon>Alphaproteobacteria</taxon>
        <taxon>Rhodospirillales</taxon>
        <taxon>Kiloniellaceae</taxon>
        <taxon>Aestuariispira</taxon>
    </lineage>
</organism>
<evidence type="ECO:0000256" key="1">
    <source>
        <dbReference type="SAM" id="SignalP"/>
    </source>
</evidence>
<feature type="chain" id="PRO_5017745740" description="Flagellar protein FliL" evidence="1">
    <location>
        <begin position="29"/>
        <end position="137"/>
    </location>
</feature>
<proteinExistence type="predicted"/>
<sequence>MPPMVQKLKRLLSLACLMLALGYMGGHAAYAEDDDGEALPTYYPLPGLAVQYESKNCGYRTVVIEAQLQLADAKHIERVTAYSPRIMADLYAAVSRYLDKNKKINDNPVKQIIKTVSNKTLGRGQVTDVLIMNVLNH</sequence>
<evidence type="ECO:0000313" key="3">
    <source>
        <dbReference type="Proteomes" id="UP000256845"/>
    </source>
</evidence>
<dbReference type="EMBL" id="QRDW01000001">
    <property type="protein sequence ID" value="RED53949.1"/>
    <property type="molecule type" value="Genomic_DNA"/>
</dbReference>
<dbReference type="Proteomes" id="UP000256845">
    <property type="component" value="Unassembled WGS sequence"/>
</dbReference>